<keyword evidence="2" id="KW-1185">Reference proteome</keyword>
<evidence type="ECO:0008006" key="3">
    <source>
        <dbReference type="Google" id="ProtNLM"/>
    </source>
</evidence>
<dbReference type="EMBL" id="QGKL01000004">
    <property type="protein sequence ID" value="PWQ99582.1"/>
    <property type="molecule type" value="Genomic_DNA"/>
</dbReference>
<dbReference type="AlphaFoldDB" id="A0A317CTE3"/>
<sequence>MPTKYVKIAVFVPEENAEAVRLALCNAGAGKREDSNYSHCTFSTKGIGRFLPEDGANPHIGTVGALEEVAEERIETICLRSLLPEVLVAMKQAHPYEEVAYDVWSLED</sequence>
<dbReference type="PANTHER" id="PTHR41774:SF1">
    <property type="entry name" value="NGG1P INTERACTING FACTOR NIF3"/>
    <property type="match status" value="1"/>
</dbReference>
<dbReference type="FunFam" id="3.30.70.120:FF:000006">
    <property type="entry name" value="GTP cyclohydrolase 1 type 2 homolog"/>
    <property type="match status" value="1"/>
</dbReference>
<dbReference type="Gene3D" id="3.30.70.120">
    <property type="match status" value="1"/>
</dbReference>
<evidence type="ECO:0000313" key="1">
    <source>
        <dbReference type="EMBL" id="PWQ99582.1"/>
    </source>
</evidence>
<evidence type="ECO:0000313" key="2">
    <source>
        <dbReference type="Proteomes" id="UP000245506"/>
    </source>
</evidence>
<dbReference type="InterPro" id="IPR036069">
    <property type="entry name" value="DUF34/NIF3_sf"/>
</dbReference>
<dbReference type="InterPro" id="IPR015867">
    <property type="entry name" value="N-reg_PII/ATP_PRibTrfase_C"/>
</dbReference>
<accession>A0A317CTE3</accession>
<proteinExistence type="predicted"/>
<reference evidence="1 2" key="1">
    <citation type="submission" date="2018-05" db="EMBL/GenBank/DDBJ databases">
        <title>Leucothrix arctica sp. nov., isolated from Arctic seawater.</title>
        <authorList>
            <person name="Choi A."/>
            <person name="Baek K."/>
        </authorList>
    </citation>
    <scope>NUCLEOTIDE SEQUENCE [LARGE SCALE GENOMIC DNA]</scope>
    <source>
        <strain evidence="1 2">IMCC9719</strain>
    </source>
</reference>
<protein>
    <recommendedName>
        <fullName evidence="3">NGG1p interacting factor NIF3</fullName>
    </recommendedName>
</protein>
<gene>
    <name evidence="1" type="ORF">DKT75_00495</name>
</gene>
<name>A0A317CTE3_9GAMM</name>
<dbReference type="SUPFAM" id="SSF102705">
    <property type="entry name" value="NIF3 (NGG1p interacting factor 3)-like"/>
    <property type="match status" value="1"/>
</dbReference>
<organism evidence="1 2">
    <name type="scientific">Leucothrix arctica</name>
    <dbReference type="NCBI Taxonomy" id="1481894"/>
    <lineage>
        <taxon>Bacteria</taxon>
        <taxon>Pseudomonadati</taxon>
        <taxon>Pseudomonadota</taxon>
        <taxon>Gammaproteobacteria</taxon>
        <taxon>Thiotrichales</taxon>
        <taxon>Thiotrichaceae</taxon>
        <taxon>Leucothrix</taxon>
    </lineage>
</organism>
<dbReference type="OrthoDB" id="9795763at2"/>
<dbReference type="RefSeq" id="WP_109821477.1">
    <property type="nucleotide sequence ID" value="NZ_QGKL01000004.1"/>
</dbReference>
<comment type="caution">
    <text evidence="1">The sequence shown here is derived from an EMBL/GenBank/DDBJ whole genome shotgun (WGS) entry which is preliminary data.</text>
</comment>
<dbReference type="PANTHER" id="PTHR41774">
    <property type="match status" value="1"/>
</dbReference>
<dbReference type="Proteomes" id="UP000245506">
    <property type="component" value="Unassembled WGS sequence"/>
</dbReference>